<dbReference type="AlphaFoldDB" id="A0A2N5UBX3"/>
<evidence type="ECO:0000313" key="1">
    <source>
        <dbReference type="EMBL" id="PLW35244.1"/>
    </source>
</evidence>
<keyword evidence="3" id="KW-1185">Reference proteome</keyword>
<sequence>MTCAALWYWHHEQQQEENDTIYVRAKRVAFRRLPRWEPWNDNTIPVVQFLELFRMSITDFQWLSNRLRAKLKLDPLGRGDPLTVEAQVAVGLYRLAHGSCFVTIGHIFNIGKETADKASGRVATIAIGIHVAGMATGVG</sequence>
<comment type="caution">
    <text evidence="1">The sequence shown here is derived from an EMBL/GenBank/DDBJ whole genome shotgun (WGS) entry which is preliminary data.</text>
</comment>
<evidence type="ECO:0000313" key="3">
    <source>
        <dbReference type="Proteomes" id="UP000235388"/>
    </source>
</evidence>
<accession>A0A2N5UBX3</accession>
<organism evidence="1 3">
    <name type="scientific">Puccinia coronata f. sp. avenae</name>
    <dbReference type="NCBI Taxonomy" id="200324"/>
    <lineage>
        <taxon>Eukaryota</taxon>
        <taxon>Fungi</taxon>
        <taxon>Dikarya</taxon>
        <taxon>Basidiomycota</taxon>
        <taxon>Pucciniomycotina</taxon>
        <taxon>Pucciniomycetes</taxon>
        <taxon>Pucciniales</taxon>
        <taxon>Pucciniaceae</taxon>
        <taxon>Puccinia</taxon>
    </lineage>
</organism>
<proteinExistence type="predicted"/>
<dbReference type="EMBL" id="PGCJ01000041">
    <property type="protein sequence ID" value="PLW54741.1"/>
    <property type="molecule type" value="Genomic_DNA"/>
</dbReference>
<protein>
    <submittedName>
        <fullName evidence="1">Uncharacterized protein</fullName>
    </submittedName>
</protein>
<dbReference type="EMBL" id="PGCJ01000261">
    <property type="protein sequence ID" value="PLW35244.1"/>
    <property type="molecule type" value="Genomic_DNA"/>
</dbReference>
<dbReference type="OrthoDB" id="2504952at2759"/>
<reference evidence="1 3" key="1">
    <citation type="submission" date="2017-11" db="EMBL/GenBank/DDBJ databases">
        <title>De novo assembly and phasing of dikaryotic genomes from two isolates of Puccinia coronata f. sp. avenae, the causal agent of oat crown rust.</title>
        <authorList>
            <person name="Miller M.E."/>
            <person name="Zhang Y."/>
            <person name="Omidvar V."/>
            <person name="Sperschneider J."/>
            <person name="Schwessinger B."/>
            <person name="Raley C."/>
            <person name="Palmer J.M."/>
            <person name="Garnica D."/>
            <person name="Upadhyaya N."/>
            <person name="Rathjen J."/>
            <person name="Taylor J.M."/>
            <person name="Park R.F."/>
            <person name="Dodds P.N."/>
            <person name="Hirsch C.D."/>
            <person name="Kianian S.F."/>
            <person name="Figueroa M."/>
        </authorList>
    </citation>
    <scope>NUCLEOTIDE SEQUENCE [LARGE SCALE GENOMIC DNA]</scope>
    <source>
        <strain evidence="1">12NC29</strain>
    </source>
</reference>
<evidence type="ECO:0000313" key="2">
    <source>
        <dbReference type="EMBL" id="PLW54741.1"/>
    </source>
</evidence>
<dbReference type="Proteomes" id="UP000235388">
    <property type="component" value="Unassembled WGS sequence"/>
</dbReference>
<name>A0A2N5UBX3_9BASI</name>
<gene>
    <name evidence="2" type="ORF">PCANC_03683</name>
    <name evidence="1" type="ORF">PCANC_21381</name>
</gene>